<dbReference type="PANTHER" id="PTHR38340:SF1">
    <property type="entry name" value="S-LAYER PROTEIN"/>
    <property type="match status" value="1"/>
</dbReference>
<keyword evidence="2" id="KW-0964">Secreted</keyword>
<evidence type="ECO:0000259" key="6">
    <source>
        <dbReference type="Pfam" id="PF03160"/>
    </source>
</evidence>
<keyword evidence="9" id="KW-1185">Reference proteome</keyword>
<evidence type="ECO:0000256" key="5">
    <source>
        <dbReference type="ARBA" id="ARBA00022837"/>
    </source>
</evidence>
<dbReference type="AlphaFoldDB" id="A0AAW8CGJ0"/>
<evidence type="ECO:0000256" key="1">
    <source>
        <dbReference type="ARBA" id="ARBA00004613"/>
    </source>
</evidence>
<dbReference type="InterPro" id="IPR050557">
    <property type="entry name" value="RTX_toxin/Mannuronan_C5-epim"/>
</dbReference>
<gene>
    <name evidence="8" type="ORF">QJU57_07740</name>
</gene>
<evidence type="ECO:0000313" key="8">
    <source>
        <dbReference type="EMBL" id="MDP8148965.1"/>
    </source>
</evidence>
<dbReference type="InterPro" id="IPR038081">
    <property type="entry name" value="CalX-like_sf"/>
</dbReference>
<evidence type="ECO:0000256" key="2">
    <source>
        <dbReference type="ARBA" id="ARBA00022525"/>
    </source>
</evidence>
<dbReference type="Pfam" id="PF03160">
    <property type="entry name" value="Calx-beta"/>
    <property type="match status" value="1"/>
</dbReference>
<evidence type="ECO:0000313" key="9">
    <source>
        <dbReference type="Proteomes" id="UP001226020"/>
    </source>
</evidence>
<dbReference type="GO" id="GO:0007154">
    <property type="term" value="P:cell communication"/>
    <property type="evidence" value="ECO:0007669"/>
    <property type="project" value="InterPro"/>
</dbReference>
<dbReference type="InterPro" id="IPR003644">
    <property type="entry name" value="Calx_beta"/>
</dbReference>
<protein>
    <submittedName>
        <fullName evidence="8">DUF4347 domain-containing protein</fullName>
    </submittedName>
</protein>
<feature type="domain" description="Calx-beta" evidence="6">
    <location>
        <begin position="681"/>
        <end position="785"/>
    </location>
</feature>
<dbReference type="GO" id="GO:0016020">
    <property type="term" value="C:membrane"/>
    <property type="evidence" value="ECO:0007669"/>
    <property type="project" value="InterPro"/>
</dbReference>
<dbReference type="InterPro" id="IPR025592">
    <property type="entry name" value="DUF4347"/>
</dbReference>
<organism evidence="8 9">
    <name type="scientific">Phocoenobacter atlanticus subsp. atlanticus</name>
    <dbReference type="NCBI Taxonomy" id="3061285"/>
    <lineage>
        <taxon>Bacteria</taxon>
        <taxon>Pseudomonadati</taxon>
        <taxon>Pseudomonadota</taxon>
        <taxon>Gammaproteobacteria</taxon>
        <taxon>Pasteurellales</taxon>
        <taxon>Pasteurellaceae</taxon>
        <taxon>Phocoenobacter</taxon>
        <taxon>Phocoenobacter atlanticus</taxon>
    </lineage>
</organism>
<keyword evidence="3" id="KW-0732">Signal</keyword>
<evidence type="ECO:0000256" key="4">
    <source>
        <dbReference type="ARBA" id="ARBA00022737"/>
    </source>
</evidence>
<feature type="domain" description="DUF4347" evidence="7">
    <location>
        <begin position="29"/>
        <end position="191"/>
    </location>
</feature>
<dbReference type="InterPro" id="IPR001343">
    <property type="entry name" value="Hemolysn_Ca-bd"/>
</dbReference>
<proteinExistence type="predicted"/>
<keyword evidence="4" id="KW-0677">Repeat</keyword>
<comment type="subcellular location">
    <subcellularLocation>
        <location evidence="1">Secreted</location>
    </subcellularLocation>
</comment>
<dbReference type="Gene3D" id="2.60.40.2030">
    <property type="match status" value="1"/>
</dbReference>
<dbReference type="SUPFAM" id="SSF51120">
    <property type="entry name" value="beta-Roll"/>
    <property type="match status" value="2"/>
</dbReference>
<dbReference type="SUPFAM" id="SSF141072">
    <property type="entry name" value="CalX-like"/>
    <property type="match status" value="1"/>
</dbReference>
<dbReference type="Pfam" id="PF14252">
    <property type="entry name" value="DUF4347"/>
    <property type="match status" value="1"/>
</dbReference>
<name>A0AAW8CGJ0_9PAST</name>
<accession>A0AAW8CGJ0</accession>
<dbReference type="GO" id="GO:0005509">
    <property type="term" value="F:calcium ion binding"/>
    <property type="evidence" value="ECO:0007669"/>
    <property type="project" value="InterPro"/>
</dbReference>
<feature type="non-terminal residue" evidence="8">
    <location>
        <position position="1265"/>
    </location>
</feature>
<sequence length="1265" mass="138430">MMRDKEMKLVNEDIKNGKGVGLFQRVNEIAFVDKSINDWEKLIRDIPDGVRVVLLQQNEVPALEQISNYLSLHSSDTSKFSAIHLISHGSDGELNLVGQQLNKSNLSTYEKELDVIKESLGNEADILIYGCDVAKTQEGKEFIEELAKKTGADIAASDDLTGNTSESRNSDWDLEYQIGEIETTSLEMQSFNNTLGSNVQVRNISFTQNNHNLYGDGTSESIDYTYKGLVFESDGFNITNSANHSDNSLVRFDKNISMSHFEVGLPISIKMGAGNYDANYPVQAAIATPNSVKAGDDFSVATKFAGVTNPTLNIDAPEFEISAELMMKSVFNGHFGLEWENVVGSEDGAAALFGETNNGGATYTPGKWEIDQTMSIFKLAPYSMEVLGVPKNYVEGQNEADISFAQKGYGYEIGNNLVKVVVDPSALNINQGIKKTTIIPHDDGMVDLETIVTADKPIISMQVDIDDLIGDTIPEAAFLKLADGDIKHKFGNTSFFETNVDWSILSVNAIFGLTPIVKTEFDVQDVEYQMSMGDYSTGKQSLGSRAYFTAPTDGSAMNIKTDYYLECETKTSIGLEFTGGFDIKMVGAEGKVFGFTVPAIFPDGSDADDKQDNYFFQNKFDFLNCKFYPIQTDTNYVTINAGSSYHSVKYGDKTDRPYINDIDLPTYISTSVSGASKEPLEYRVSEGDEGSKAITITIFRTGNTNHSTTIDYEYVFGTGLQDDDLVGGLPETKGTITFAENETQKEITINIQGDTQLEENEYIELKLSSSASKTVVTSKSTLINISSDDASIISGNGLLLGTNSDDLIITTGGDSGVYAGAGNDEIQATSGNNTIDAGAGNDVINLTFTKHNPASHKVDGGTGTDTLTVNYSETSRYYGHGLSYKFYKDDNTNVLFKDNSAFEEINNVINNKEYTKFVAESLITDYKYGYLEFSNIENQEIVGRDASRDLFIHNTVSSVFNGLGGNDTVYADLSDWTSDIVLTNTQEDRISITEKDNALSIQNIERLLLKTGSGNDHIDNSINNTNDHIDTGTGDDVITTGGGDDIINAGDGDDIISTSSFGTNTIDAGTGNDVINLTFTKHNPASHKVDGGTGTDTLTVNYSETSRYYGHGLSYKFYKDDNTNVLFKDNSAFEEINNVINNKEYTKFVAESLITDYKYGYLEFSNIENQEIVGRDASRDLFIHNTVSSVFNGLGGNDTVYADLSDWTSDIVLTNTQEDRISITEKDNALSIQNIERLLLKTGSGNDHIDNSINNTNDHIDTGTG</sequence>
<dbReference type="Gene3D" id="2.160.20.160">
    <property type="match status" value="1"/>
</dbReference>
<comment type="caution">
    <text evidence="8">The sequence shown here is derived from an EMBL/GenBank/DDBJ whole genome shotgun (WGS) entry which is preliminary data.</text>
</comment>
<dbReference type="Proteomes" id="UP001226020">
    <property type="component" value="Unassembled WGS sequence"/>
</dbReference>
<dbReference type="InterPro" id="IPR011049">
    <property type="entry name" value="Serralysin-like_metalloprot_C"/>
</dbReference>
<dbReference type="PRINTS" id="PR00313">
    <property type="entry name" value="CABNDNGRPT"/>
</dbReference>
<evidence type="ECO:0000259" key="7">
    <source>
        <dbReference type="Pfam" id="PF14252"/>
    </source>
</evidence>
<dbReference type="Pfam" id="PF00353">
    <property type="entry name" value="HemolysinCabind"/>
    <property type="match status" value="3"/>
</dbReference>
<reference evidence="8 9" key="1">
    <citation type="journal article" date="2023" name="Front. Microbiol.">
        <title>Phylogeography and host specificity of Pasteurellaceae pathogenic to sea-farmed fish in the north-east Atlantic.</title>
        <authorList>
            <person name="Gulla S."/>
            <person name="Colquhoun D.J."/>
            <person name="Olsen A.B."/>
            <person name="Spilsberg B."/>
            <person name="Lagesen K."/>
            <person name="Aakesson C.P."/>
            <person name="Strom S."/>
            <person name="Manji F."/>
            <person name="Birkbeck T.H."/>
            <person name="Nilsen H.K."/>
        </authorList>
    </citation>
    <scope>NUCLEOTIDE SEQUENCE [LARGE SCALE GENOMIC DNA]</scope>
    <source>
        <strain evidence="8 9">NVIB3131</strain>
    </source>
</reference>
<dbReference type="EMBL" id="JASAXT010000013">
    <property type="protein sequence ID" value="MDP8148965.1"/>
    <property type="molecule type" value="Genomic_DNA"/>
</dbReference>
<dbReference type="GO" id="GO:0005576">
    <property type="term" value="C:extracellular region"/>
    <property type="evidence" value="ECO:0007669"/>
    <property type="project" value="UniProtKB-SubCell"/>
</dbReference>
<keyword evidence="5" id="KW-0106">Calcium</keyword>
<dbReference type="PANTHER" id="PTHR38340">
    <property type="entry name" value="S-LAYER PROTEIN"/>
    <property type="match status" value="1"/>
</dbReference>
<evidence type="ECO:0000256" key="3">
    <source>
        <dbReference type="ARBA" id="ARBA00022729"/>
    </source>
</evidence>